<dbReference type="InterPro" id="IPR014710">
    <property type="entry name" value="RmlC-like_jellyroll"/>
</dbReference>
<dbReference type="AlphaFoldDB" id="A0AAE3E5P6"/>
<dbReference type="RefSeq" id="WP_308731843.1">
    <property type="nucleotide sequence ID" value="NZ_JAJEQN010000021.1"/>
</dbReference>
<dbReference type="Proteomes" id="UP001198200">
    <property type="component" value="Unassembled WGS sequence"/>
</dbReference>
<sequence length="313" mass="36322">MYYPGIDFQTSISIGTIYSIHYYEYRTDFTFSGETHDFWEFVYADKGETIITSDQTEFRLKAGELYFHKPNEFHAVRSDGQIAPNLIVISFDLSVSNKSDLQLSSEKQLFALSDRILRIDQTERRLLALIIQEAKQSFDCRLDDPYLAAMPLKQTMPLGSGQLIRLYLEEFLLHLLRRFENAQSIGLDKKPASYKLKNTEEIFDLITNYLKQHIHEQITLEQICHDNLIGRTQLQKLMKEQFNTGAINYFHQLKIETAKQQIRSGRLNFTQISAGLGYQSVQYFSRQFKNLTGMTPTEYSSSIKALAENSFPE</sequence>
<dbReference type="InterPro" id="IPR009057">
    <property type="entry name" value="Homeodomain-like_sf"/>
</dbReference>
<gene>
    <name evidence="5" type="ORF">LKD48_09140</name>
</gene>
<dbReference type="InterPro" id="IPR018062">
    <property type="entry name" value="HTH_AraC-typ_CS"/>
</dbReference>
<dbReference type="InterPro" id="IPR018060">
    <property type="entry name" value="HTH_AraC"/>
</dbReference>
<accession>A0AAE3E5P6</accession>
<dbReference type="Pfam" id="PF02311">
    <property type="entry name" value="AraC_binding"/>
    <property type="match status" value="1"/>
</dbReference>
<dbReference type="InterPro" id="IPR003313">
    <property type="entry name" value="AraC-bd"/>
</dbReference>
<feature type="domain" description="HTH araC/xylS-type" evidence="4">
    <location>
        <begin position="204"/>
        <end position="302"/>
    </location>
</feature>
<keyword evidence="1" id="KW-0805">Transcription regulation</keyword>
<dbReference type="Gene3D" id="2.60.120.10">
    <property type="entry name" value="Jelly Rolls"/>
    <property type="match status" value="1"/>
</dbReference>
<evidence type="ECO:0000256" key="1">
    <source>
        <dbReference type="ARBA" id="ARBA00023015"/>
    </source>
</evidence>
<proteinExistence type="predicted"/>
<keyword evidence="3" id="KW-0804">Transcription</keyword>
<dbReference type="PRINTS" id="PR00032">
    <property type="entry name" value="HTHARAC"/>
</dbReference>
<dbReference type="PROSITE" id="PS01124">
    <property type="entry name" value="HTH_ARAC_FAMILY_2"/>
    <property type="match status" value="1"/>
</dbReference>
<dbReference type="SMART" id="SM00342">
    <property type="entry name" value="HTH_ARAC"/>
    <property type="match status" value="1"/>
</dbReference>
<organism evidence="5 6">
    <name type="scientific">Anthropogastromicrobium aceti</name>
    <dbReference type="NCBI Taxonomy" id="2981768"/>
    <lineage>
        <taxon>Bacteria</taxon>
        <taxon>Bacillati</taxon>
        <taxon>Bacillota</taxon>
        <taxon>Clostridia</taxon>
        <taxon>Lachnospirales</taxon>
        <taxon>Lachnospiraceae</taxon>
        <taxon>Anthropogastromicrobium</taxon>
    </lineage>
</organism>
<evidence type="ECO:0000259" key="4">
    <source>
        <dbReference type="PROSITE" id="PS01124"/>
    </source>
</evidence>
<evidence type="ECO:0000256" key="3">
    <source>
        <dbReference type="ARBA" id="ARBA00023163"/>
    </source>
</evidence>
<evidence type="ECO:0000256" key="2">
    <source>
        <dbReference type="ARBA" id="ARBA00023125"/>
    </source>
</evidence>
<keyword evidence="2" id="KW-0238">DNA-binding</keyword>
<dbReference type="SUPFAM" id="SSF51215">
    <property type="entry name" value="Regulatory protein AraC"/>
    <property type="match status" value="1"/>
</dbReference>
<evidence type="ECO:0000313" key="5">
    <source>
        <dbReference type="EMBL" id="MCC2221796.1"/>
    </source>
</evidence>
<dbReference type="EMBL" id="JAJEQN010000021">
    <property type="protein sequence ID" value="MCC2221796.1"/>
    <property type="molecule type" value="Genomic_DNA"/>
</dbReference>
<dbReference type="SUPFAM" id="SSF46689">
    <property type="entry name" value="Homeodomain-like"/>
    <property type="match status" value="1"/>
</dbReference>
<dbReference type="PANTHER" id="PTHR43280:SF2">
    <property type="entry name" value="HTH-TYPE TRANSCRIPTIONAL REGULATOR EXSA"/>
    <property type="match status" value="1"/>
</dbReference>
<keyword evidence="6" id="KW-1185">Reference proteome</keyword>
<comment type="caution">
    <text evidence="5">The sequence shown here is derived from an EMBL/GenBank/DDBJ whole genome shotgun (WGS) entry which is preliminary data.</text>
</comment>
<dbReference type="PANTHER" id="PTHR43280">
    <property type="entry name" value="ARAC-FAMILY TRANSCRIPTIONAL REGULATOR"/>
    <property type="match status" value="1"/>
</dbReference>
<dbReference type="GO" id="GO:0043565">
    <property type="term" value="F:sequence-specific DNA binding"/>
    <property type="evidence" value="ECO:0007669"/>
    <property type="project" value="InterPro"/>
</dbReference>
<evidence type="ECO:0000313" key="6">
    <source>
        <dbReference type="Proteomes" id="UP001198200"/>
    </source>
</evidence>
<dbReference type="Gene3D" id="1.10.10.60">
    <property type="entry name" value="Homeodomain-like"/>
    <property type="match status" value="1"/>
</dbReference>
<protein>
    <submittedName>
        <fullName evidence="5">AraC family transcriptional regulator</fullName>
    </submittedName>
</protein>
<dbReference type="GO" id="GO:0003700">
    <property type="term" value="F:DNA-binding transcription factor activity"/>
    <property type="evidence" value="ECO:0007669"/>
    <property type="project" value="InterPro"/>
</dbReference>
<dbReference type="Pfam" id="PF12833">
    <property type="entry name" value="HTH_18"/>
    <property type="match status" value="1"/>
</dbReference>
<dbReference type="InterPro" id="IPR020449">
    <property type="entry name" value="Tscrpt_reg_AraC-type_HTH"/>
</dbReference>
<name>A0AAE3E5P6_9FIRM</name>
<reference evidence="5 6" key="1">
    <citation type="submission" date="2021-10" db="EMBL/GenBank/DDBJ databases">
        <title>Anaerobic single-cell dispensing facilitates the cultivation of human gut bacteria.</title>
        <authorList>
            <person name="Afrizal A."/>
        </authorList>
    </citation>
    <scope>NUCLEOTIDE SEQUENCE [LARGE SCALE GENOMIC DNA]</scope>
    <source>
        <strain evidence="5 6">CLA-AA-H224</strain>
    </source>
</reference>
<dbReference type="InterPro" id="IPR037923">
    <property type="entry name" value="HTH-like"/>
</dbReference>
<dbReference type="PROSITE" id="PS00041">
    <property type="entry name" value="HTH_ARAC_FAMILY_1"/>
    <property type="match status" value="1"/>
</dbReference>